<evidence type="ECO:0000313" key="3">
    <source>
        <dbReference type="Proteomes" id="UP001059893"/>
    </source>
</evidence>
<comment type="caution">
    <text evidence="2">The sequence shown here is derived from an EMBL/GenBank/DDBJ whole genome shotgun (WGS) entry which is preliminary data.</text>
</comment>
<name>A0ABQ8NPN3_PYRGI</name>
<evidence type="ECO:0000313" key="2">
    <source>
        <dbReference type="EMBL" id="KAI6300262.1"/>
    </source>
</evidence>
<proteinExistence type="predicted"/>
<accession>A0ABQ8NPN3</accession>
<organism evidence="2 3">
    <name type="scientific">Pyricularia grisea</name>
    <name type="common">Crabgrass-specific blast fungus</name>
    <name type="synonym">Magnaporthe grisea</name>
    <dbReference type="NCBI Taxonomy" id="148305"/>
    <lineage>
        <taxon>Eukaryota</taxon>
        <taxon>Fungi</taxon>
        <taxon>Dikarya</taxon>
        <taxon>Ascomycota</taxon>
        <taxon>Pezizomycotina</taxon>
        <taxon>Sordariomycetes</taxon>
        <taxon>Sordariomycetidae</taxon>
        <taxon>Magnaporthales</taxon>
        <taxon>Pyriculariaceae</taxon>
        <taxon>Pyricularia</taxon>
    </lineage>
</organism>
<feature type="compositionally biased region" description="Basic and acidic residues" evidence="1">
    <location>
        <begin position="59"/>
        <end position="71"/>
    </location>
</feature>
<dbReference type="EMBL" id="JABSND010000054">
    <property type="protein sequence ID" value="KAI6300262.1"/>
    <property type="molecule type" value="Genomic_DNA"/>
</dbReference>
<feature type="compositionally biased region" description="Low complexity" evidence="1">
    <location>
        <begin position="80"/>
        <end position="97"/>
    </location>
</feature>
<feature type="compositionally biased region" description="Basic and acidic residues" evidence="1">
    <location>
        <begin position="21"/>
        <end position="30"/>
    </location>
</feature>
<feature type="region of interest" description="Disordered" evidence="1">
    <location>
        <begin position="59"/>
        <end position="111"/>
    </location>
</feature>
<dbReference type="Proteomes" id="UP001059893">
    <property type="component" value="Unassembled WGS sequence"/>
</dbReference>
<evidence type="ECO:0000256" key="1">
    <source>
        <dbReference type="SAM" id="MobiDB-lite"/>
    </source>
</evidence>
<sequence length="111" mass="11974">MGMLTSRPPGRDPVPDPGPVHPDDPDRPADHMPQAHRLRDMIDLSSLGDVFDAETEKLACRESSHDRHEGTRAQIRRIISPVASTSGSGPPASSTTACWGKNHLKSGVMSK</sequence>
<keyword evidence="3" id="KW-1185">Reference proteome</keyword>
<reference evidence="2" key="1">
    <citation type="submission" date="2021-01" db="EMBL/GenBank/DDBJ databases">
        <title>Deciphering the adaptive evolutionary patterns associated with biogeogrpahic diversity in the finger millet blast pathogen Magnaporthe oryzae in Eastern Africa.</title>
        <authorList>
            <person name="Onyema G."/>
            <person name="Shittu T.A."/>
            <person name="Dodsworth S."/>
            <person name="Devilliers S."/>
            <person name="Muthumeenakshi S."/>
            <person name="Sreenivasaprasad S."/>
        </authorList>
    </citation>
    <scope>NUCLEOTIDE SEQUENCE</scope>
    <source>
        <strain evidence="2">D15/s37</strain>
    </source>
</reference>
<feature type="region of interest" description="Disordered" evidence="1">
    <location>
        <begin position="1"/>
        <end position="35"/>
    </location>
</feature>
<gene>
    <name evidence="2" type="ORF">MCOR33_003943</name>
</gene>
<protein>
    <submittedName>
        <fullName evidence="2">Uncharacterized protein</fullName>
    </submittedName>
</protein>